<evidence type="ECO:0000313" key="2">
    <source>
        <dbReference type="Proteomes" id="UP000198504"/>
    </source>
</evidence>
<evidence type="ECO:0000313" key="1">
    <source>
        <dbReference type="EMBL" id="SEP72562.1"/>
    </source>
</evidence>
<dbReference type="RefSeq" id="WP_091177517.1">
    <property type="nucleotide sequence ID" value="NZ_FOFA01000001.1"/>
</dbReference>
<dbReference type="Gene3D" id="2.70.98.10">
    <property type="match status" value="1"/>
</dbReference>
<dbReference type="InterPro" id="IPR011013">
    <property type="entry name" value="Gal_mutarotase_sf_dom"/>
</dbReference>
<proteinExistence type="predicted"/>
<name>A0A1H9A756_9ACTN</name>
<dbReference type="Proteomes" id="UP000198504">
    <property type="component" value="Unassembled WGS sequence"/>
</dbReference>
<dbReference type="InterPro" id="IPR014718">
    <property type="entry name" value="GH-type_carb-bd"/>
</dbReference>
<reference evidence="2" key="1">
    <citation type="submission" date="2016-10" db="EMBL/GenBank/DDBJ databases">
        <authorList>
            <person name="Varghese N."/>
            <person name="Submissions S."/>
        </authorList>
    </citation>
    <scope>NUCLEOTIDE SEQUENCE [LARGE SCALE GENOMIC DNA]</scope>
    <source>
        <strain evidence="2">CGMCC 4.6856</strain>
    </source>
</reference>
<dbReference type="SUPFAM" id="SSF74650">
    <property type="entry name" value="Galactose mutarotase-like"/>
    <property type="match status" value="1"/>
</dbReference>
<dbReference type="InterPro" id="IPR008183">
    <property type="entry name" value="Aldose_1/G6P_1-epimerase"/>
</dbReference>
<dbReference type="Pfam" id="PF01263">
    <property type="entry name" value="Aldose_epim"/>
    <property type="match status" value="1"/>
</dbReference>
<sequence length="293" mass="32124">MRHTLTSPSLAFTFDTVGAEQLTLGFRDEDVDYFGRWRSPETSHAVVCFPLLGNVPGGRYLHGGAEFAMGQHGFAQASDFDVVDLDESHAVLELTDTEETRQGYPFAFRFRVRYSIEGSTLVTEYEVANPGTDDLLYSVGAHPFFSCPVDDEGPALGDHWLELDAPAGPDSIARTFGPPDALVAAFSEDGRRLALAHPLFADGAFCLTSPPGQRVRLRGRGSVRSVEMDLGSAPYLQVWTRPGEPFVCLEPFYGAITSHPVSDVDHVWAERPGTNVVAPGDARTHRFEITLHR</sequence>
<organism evidence="1 2">
    <name type="scientific">Microlunatus flavus</name>
    <dbReference type="NCBI Taxonomy" id="1036181"/>
    <lineage>
        <taxon>Bacteria</taxon>
        <taxon>Bacillati</taxon>
        <taxon>Actinomycetota</taxon>
        <taxon>Actinomycetes</taxon>
        <taxon>Propionibacteriales</taxon>
        <taxon>Propionibacteriaceae</taxon>
        <taxon>Microlunatus</taxon>
    </lineage>
</organism>
<gene>
    <name evidence="1" type="ORF">SAMN05421756_101501</name>
</gene>
<keyword evidence="2" id="KW-1185">Reference proteome</keyword>
<accession>A0A1H9A756</accession>
<dbReference type="GO" id="GO:0016853">
    <property type="term" value="F:isomerase activity"/>
    <property type="evidence" value="ECO:0007669"/>
    <property type="project" value="InterPro"/>
</dbReference>
<dbReference type="STRING" id="1036181.SAMN05421756_101501"/>
<protein>
    <submittedName>
        <fullName evidence="1">Galactose mutarotase</fullName>
    </submittedName>
</protein>
<dbReference type="GO" id="GO:0005975">
    <property type="term" value="P:carbohydrate metabolic process"/>
    <property type="evidence" value="ECO:0007669"/>
    <property type="project" value="InterPro"/>
</dbReference>
<dbReference type="EMBL" id="FOFA01000001">
    <property type="protein sequence ID" value="SEP72562.1"/>
    <property type="molecule type" value="Genomic_DNA"/>
</dbReference>
<dbReference type="AlphaFoldDB" id="A0A1H9A756"/>
<dbReference type="GO" id="GO:0030246">
    <property type="term" value="F:carbohydrate binding"/>
    <property type="evidence" value="ECO:0007669"/>
    <property type="project" value="InterPro"/>
</dbReference>
<dbReference type="OrthoDB" id="9795355at2"/>